<accession>A0A4Q2DU01</accession>
<dbReference type="Proteomes" id="UP000290288">
    <property type="component" value="Unassembled WGS sequence"/>
</dbReference>
<reference evidence="2 3" key="1">
    <citation type="submission" date="2019-01" db="EMBL/GenBank/DDBJ databases">
        <title>Draft genome sequence of Psathyrella aberdarensis IHI B618.</title>
        <authorList>
            <person name="Buettner E."/>
            <person name="Kellner H."/>
        </authorList>
    </citation>
    <scope>NUCLEOTIDE SEQUENCE [LARGE SCALE GENOMIC DNA]</scope>
    <source>
        <strain evidence="2 3">IHI B618</strain>
    </source>
</reference>
<keyword evidence="1" id="KW-1133">Transmembrane helix</keyword>
<dbReference type="AlphaFoldDB" id="A0A4Q2DU01"/>
<name>A0A4Q2DU01_9AGAR</name>
<evidence type="ECO:0000256" key="1">
    <source>
        <dbReference type="SAM" id="Phobius"/>
    </source>
</evidence>
<dbReference type="EMBL" id="SDEE01000027">
    <property type="protein sequence ID" value="RXW24020.1"/>
    <property type="molecule type" value="Genomic_DNA"/>
</dbReference>
<keyword evidence="1" id="KW-0472">Membrane</keyword>
<sequence length="36" mass="4246">MYNLFIARTRTLLLWGSIEALFIGLAVRSYRKPLYV</sequence>
<evidence type="ECO:0000313" key="2">
    <source>
        <dbReference type="EMBL" id="RXW24020.1"/>
    </source>
</evidence>
<keyword evidence="3" id="KW-1185">Reference proteome</keyword>
<organism evidence="2 3">
    <name type="scientific">Candolleomyces aberdarensis</name>
    <dbReference type="NCBI Taxonomy" id="2316362"/>
    <lineage>
        <taxon>Eukaryota</taxon>
        <taxon>Fungi</taxon>
        <taxon>Dikarya</taxon>
        <taxon>Basidiomycota</taxon>
        <taxon>Agaricomycotina</taxon>
        <taxon>Agaricomycetes</taxon>
        <taxon>Agaricomycetidae</taxon>
        <taxon>Agaricales</taxon>
        <taxon>Agaricineae</taxon>
        <taxon>Psathyrellaceae</taxon>
        <taxon>Candolleomyces</taxon>
    </lineage>
</organism>
<proteinExistence type="predicted"/>
<gene>
    <name evidence="2" type="ORF">EST38_g1821</name>
</gene>
<protein>
    <submittedName>
        <fullName evidence="2">Uncharacterized protein</fullName>
    </submittedName>
</protein>
<feature type="transmembrane region" description="Helical" evidence="1">
    <location>
        <begin position="12"/>
        <end position="30"/>
    </location>
</feature>
<comment type="caution">
    <text evidence="2">The sequence shown here is derived from an EMBL/GenBank/DDBJ whole genome shotgun (WGS) entry which is preliminary data.</text>
</comment>
<evidence type="ECO:0000313" key="3">
    <source>
        <dbReference type="Proteomes" id="UP000290288"/>
    </source>
</evidence>
<dbReference type="OrthoDB" id="3037824at2759"/>
<keyword evidence="1" id="KW-0812">Transmembrane</keyword>